<gene>
    <name evidence="6" type="ORF">Ocin01_04134</name>
</gene>
<protein>
    <submittedName>
        <fullName evidence="6">26S proteasome non-ATPase regulatory subunit 11</fullName>
    </submittedName>
</protein>
<reference evidence="6 7" key="1">
    <citation type="journal article" date="2016" name="Genome Biol. Evol.">
        <title>Gene Family Evolution Reflects Adaptation to Soil Environmental Stressors in the Genome of the Collembolan Orchesella cincta.</title>
        <authorList>
            <person name="Faddeeva-Vakhrusheva A."/>
            <person name="Derks M.F."/>
            <person name="Anvar S.Y."/>
            <person name="Agamennone V."/>
            <person name="Suring W."/>
            <person name="Smit S."/>
            <person name="van Straalen N.M."/>
            <person name="Roelofs D."/>
        </authorList>
    </citation>
    <scope>NUCLEOTIDE SEQUENCE [LARGE SCALE GENOMIC DNA]</scope>
    <source>
        <tissue evidence="6">Mixed pool</tissue>
    </source>
</reference>
<dbReference type="InterPro" id="IPR000717">
    <property type="entry name" value="PCI_dom"/>
</dbReference>
<keyword evidence="7" id="KW-1185">Reference proteome</keyword>
<dbReference type="OrthoDB" id="1418352at2759"/>
<evidence type="ECO:0000259" key="5">
    <source>
        <dbReference type="PROSITE" id="PS50250"/>
    </source>
</evidence>
<keyword evidence="2 6" id="KW-0647">Proteasome</keyword>
<evidence type="ECO:0000256" key="4">
    <source>
        <dbReference type="SAM" id="MobiDB-lite"/>
    </source>
</evidence>
<organism evidence="6 7">
    <name type="scientific">Orchesella cincta</name>
    <name type="common">Springtail</name>
    <name type="synonym">Podura cincta</name>
    <dbReference type="NCBI Taxonomy" id="48709"/>
    <lineage>
        <taxon>Eukaryota</taxon>
        <taxon>Metazoa</taxon>
        <taxon>Ecdysozoa</taxon>
        <taxon>Arthropoda</taxon>
        <taxon>Hexapoda</taxon>
        <taxon>Collembola</taxon>
        <taxon>Entomobryomorpha</taxon>
        <taxon>Entomobryoidea</taxon>
        <taxon>Orchesellidae</taxon>
        <taxon>Orchesellinae</taxon>
        <taxon>Orchesella</taxon>
    </lineage>
</organism>
<comment type="caution">
    <text evidence="6">The sequence shown here is derived from an EMBL/GenBank/DDBJ whole genome shotgun (WGS) entry which is preliminary data.</text>
</comment>
<dbReference type="SMART" id="SM00753">
    <property type="entry name" value="PAM"/>
    <property type="match status" value="1"/>
</dbReference>
<dbReference type="InterPro" id="IPR036390">
    <property type="entry name" value="WH_DNA-bd_sf"/>
</dbReference>
<proteinExistence type="inferred from homology"/>
<evidence type="ECO:0000256" key="2">
    <source>
        <dbReference type="ARBA" id="ARBA00022942"/>
    </source>
</evidence>
<dbReference type="GO" id="GO:0030163">
    <property type="term" value="P:protein catabolic process"/>
    <property type="evidence" value="ECO:0007669"/>
    <property type="project" value="UniProtKB-ARBA"/>
</dbReference>
<accession>A0A1D2NBE1</accession>
<evidence type="ECO:0000256" key="1">
    <source>
        <dbReference type="ARBA" id="ARBA00007454"/>
    </source>
</evidence>
<dbReference type="Proteomes" id="UP000094527">
    <property type="component" value="Unassembled WGS sequence"/>
</dbReference>
<dbReference type="Gene3D" id="1.25.40.570">
    <property type="match status" value="1"/>
</dbReference>
<evidence type="ECO:0000313" key="7">
    <source>
        <dbReference type="Proteomes" id="UP000094527"/>
    </source>
</evidence>
<dbReference type="SUPFAM" id="SSF46785">
    <property type="entry name" value="Winged helix' DNA-binding domain"/>
    <property type="match status" value="1"/>
</dbReference>
<dbReference type="STRING" id="48709.A0A1D2NBE1"/>
<feature type="region of interest" description="Disordered" evidence="4">
    <location>
        <begin position="1"/>
        <end position="30"/>
    </location>
</feature>
<dbReference type="PROSITE" id="PS50250">
    <property type="entry name" value="PCI"/>
    <property type="match status" value="1"/>
</dbReference>
<dbReference type="Pfam" id="PF18503">
    <property type="entry name" value="RPN6_C_helix"/>
    <property type="match status" value="1"/>
</dbReference>
<dbReference type="EMBL" id="LJIJ01000106">
    <property type="protein sequence ID" value="ODN02561.1"/>
    <property type="molecule type" value="Genomic_DNA"/>
</dbReference>
<dbReference type="OMA" id="ESKIYHA"/>
<comment type="similarity">
    <text evidence="1">Belongs to the proteasome subunit S9 family.</text>
</comment>
<dbReference type="Pfam" id="PF18055">
    <property type="entry name" value="RPN6_N"/>
    <property type="match status" value="1"/>
</dbReference>
<name>A0A1D2NBE1_ORCCI</name>
<feature type="coiled-coil region" evidence="3">
    <location>
        <begin position="278"/>
        <end position="305"/>
    </location>
</feature>
<evidence type="ECO:0000256" key="3">
    <source>
        <dbReference type="SAM" id="Coils"/>
    </source>
</evidence>
<dbReference type="InterPro" id="IPR040773">
    <property type="entry name" value="Rpn6_N"/>
</dbReference>
<dbReference type="InterPro" id="IPR050871">
    <property type="entry name" value="26S_Proteasome/COP9_Components"/>
</dbReference>
<keyword evidence="3" id="KW-0175">Coiled coil</keyword>
<dbReference type="FunFam" id="1.25.40.570:FF:000007">
    <property type="entry name" value="26S proteasome non-ATPase regulatory subunit 11"/>
    <property type="match status" value="1"/>
</dbReference>
<dbReference type="Pfam" id="PF01399">
    <property type="entry name" value="PCI"/>
    <property type="match status" value="1"/>
</dbReference>
<sequence>MASAQVAKATPFRSGAETTPQPMESDDNPFETEEGIMRIAQECKDKKDSKRFDELIQRVRTFVNNVSKAKAAKLVRSLVDMYLDIDATSEQQVKVCQDCIDWAREEKRTFLRQSLEARLVGVYYDSENYTAALNLCGLLLKELKKVDDKNLLVEVQLLESKTYHALGNLPRARAALTSARTTANSIYCPPLMQASLDLQSGILHAADEKDFKTAYSYFYEAFEGLDSIENPRALVALKYMLLSKIMLNLPEEVAQLLSGKLALKYVGEDVEAMRAVAQAAHKRSLKDFQQALEKYKAQLQEDEVVKAHFNTLYDKMMQQNLLRIIEPYSKVELKHISKTIDLSIPNVEQKLSQMILDKQLNGVLDQGEGMLVIFDTIQEDKAYDAALGLIQNMGKVVDALYHKAKRLT</sequence>
<dbReference type="PANTHER" id="PTHR10678">
    <property type="entry name" value="26S PROTEASOME NON-ATPASE REGULATORY SUBUNIT 11/COP9 SIGNALOSOME COMPLEX SUBUNIT 2"/>
    <property type="match status" value="1"/>
</dbReference>
<dbReference type="SMART" id="SM00088">
    <property type="entry name" value="PINT"/>
    <property type="match status" value="1"/>
</dbReference>
<evidence type="ECO:0000313" key="6">
    <source>
        <dbReference type="EMBL" id="ODN02561.1"/>
    </source>
</evidence>
<dbReference type="GO" id="GO:0000502">
    <property type="term" value="C:proteasome complex"/>
    <property type="evidence" value="ECO:0007669"/>
    <property type="project" value="UniProtKB-KW"/>
</dbReference>
<dbReference type="AlphaFoldDB" id="A0A1D2NBE1"/>
<dbReference type="InterPro" id="IPR040780">
    <property type="entry name" value="Rpn6_C_helix"/>
</dbReference>
<feature type="domain" description="PCI" evidence="5">
    <location>
        <begin position="210"/>
        <end position="378"/>
    </location>
</feature>